<reference evidence="3" key="1">
    <citation type="submission" date="2025-08" db="UniProtKB">
        <authorList>
            <consortium name="RefSeq"/>
        </authorList>
    </citation>
    <scope>IDENTIFICATION</scope>
    <source>
        <tissue evidence="3">Gonads</tissue>
    </source>
</reference>
<sequence length="240" mass="26903">MWSLQFYIIALFLFDSPVTGSHFRFATISCRPAPDNASVGLMNVTCAWRSAWRLNYGPCGNPCTPDKFEKLSVSFWKFPYWQCLSGCGSGTPEVAPHRYYVTAIDPTDEWQQGENEFSYTLPHSGVFSFGFKDCCWVAMERGDRKSWNVTTEYNAGIRNDTGKPNSSPVTTSSPMVNMDVTCGYQFDIPNADADGDIVRCRWAKGEDECADICGPLPGSTLYPQFTNLACMVCNWFDQPI</sequence>
<feature type="signal peptide" evidence="1">
    <location>
        <begin position="1"/>
        <end position="20"/>
    </location>
</feature>
<keyword evidence="1" id="KW-0732">Signal</keyword>
<protein>
    <submittedName>
        <fullName evidence="3">Uncharacterized protein LOC106165302</fullName>
    </submittedName>
</protein>
<organism evidence="2 3">
    <name type="scientific">Lingula anatina</name>
    <name type="common">Brachiopod</name>
    <name type="synonym">Lingula unguis</name>
    <dbReference type="NCBI Taxonomy" id="7574"/>
    <lineage>
        <taxon>Eukaryota</taxon>
        <taxon>Metazoa</taxon>
        <taxon>Spiralia</taxon>
        <taxon>Lophotrochozoa</taxon>
        <taxon>Brachiopoda</taxon>
        <taxon>Linguliformea</taxon>
        <taxon>Lingulata</taxon>
        <taxon>Lingulida</taxon>
        <taxon>Linguloidea</taxon>
        <taxon>Lingulidae</taxon>
        <taxon>Lingula</taxon>
    </lineage>
</organism>
<evidence type="ECO:0000313" key="2">
    <source>
        <dbReference type="Proteomes" id="UP000085678"/>
    </source>
</evidence>
<name>A0A1S3IN03_LINAN</name>
<keyword evidence="2" id="KW-1185">Reference proteome</keyword>
<evidence type="ECO:0000256" key="1">
    <source>
        <dbReference type="SAM" id="SignalP"/>
    </source>
</evidence>
<dbReference type="STRING" id="7574.A0A1S3IN03"/>
<evidence type="ECO:0000313" key="3">
    <source>
        <dbReference type="RefSeq" id="XP_013398919.1"/>
    </source>
</evidence>
<gene>
    <name evidence="3" type="primary">LOC106165302</name>
</gene>
<dbReference type="KEGG" id="lak:106165302"/>
<dbReference type="GeneID" id="106165302"/>
<feature type="chain" id="PRO_5010273547" evidence="1">
    <location>
        <begin position="21"/>
        <end position="240"/>
    </location>
</feature>
<dbReference type="RefSeq" id="XP_013398919.1">
    <property type="nucleotide sequence ID" value="XM_013543465.1"/>
</dbReference>
<proteinExistence type="predicted"/>
<dbReference type="AlphaFoldDB" id="A0A1S3IN03"/>
<dbReference type="Proteomes" id="UP000085678">
    <property type="component" value="Unplaced"/>
</dbReference>
<accession>A0A1S3IN03</accession>
<dbReference type="InParanoid" id="A0A1S3IN03"/>
<dbReference type="OrthoDB" id="10063988at2759"/>